<sequence>MNKKVYIVAAKRTPMGSFGSSLATVSATDLGATVIKALLADIKLELHHIDEVYMGSVLQANLGQAPARQASKKSGIPDRVPATTINKVCASGMKAISIGVQQILLGDAHVVVAGGMENMSQVPYYDAAARWGAKYGDQKLTDGIQKDGLTDVYSDQAMGNCGELCAEKYEISRADQDEYAIQSYTRSKIAWESGKFKNEVIPVEVKSRKGTVVVDEDEEYKNINFEKVSQLRASFKTDGTITAANASTLSDGAAAVILMSEEKVNELGIKPLAEIIAYADAEQSPEWFTTTPAAATQKVLQKAGMTIDEIDYFEFNEAFSVVALANAKLLDISSEQMNIYGGAVALGHPLGCSGARIIVTLNSVLHQEGGQLGLAAICNGGGGASAMILRKMP</sequence>
<comment type="caution">
    <text evidence="9">The sequence shown here is derived from an EMBL/GenBank/DDBJ whole genome shotgun (WGS) entry which is preliminary data.</text>
</comment>
<evidence type="ECO:0000256" key="2">
    <source>
        <dbReference type="ARBA" id="ARBA00022679"/>
    </source>
</evidence>
<feature type="active site" description="Acyl-thioester intermediate" evidence="5">
    <location>
        <position position="89"/>
    </location>
</feature>
<dbReference type="FunFam" id="3.40.47.10:FF:000007">
    <property type="entry name" value="acetyl-CoA acetyltransferase, mitochondrial"/>
    <property type="match status" value="1"/>
</dbReference>
<reference evidence="9" key="2">
    <citation type="submission" date="2020-09" db="EMBL/GenBank/DDBJ databases">
        <authorList>
            <person name="Sun Q."/>
            <person name="Zhou Y."/>
        </authorList>
    </citation>
    <scope>NUCLEOTIDE SEQUENCE</scope>
    <source>
        <strain evidence="9">CGMCC 1.15966</strain>
    </source>
</reference>
<dbReference type="EMBL" id="BMKM01000014">
    <property type="protein sequence ID" value="GGE33204.1"/>
    <property type="molecule type" value="Genomic_DNA"/>
</dbReference>
<dbReference type="Gene3D" id="3.40.47.10">
    <property type="match status" value="1"/>
</dbReference>
<evidence type="ECO:0000313" key="9">
    <source>
        <dbReference type="EMBL" id="GGE33204.1"/>
    </source>
</evidence>
<evidence type="ECO:0000256" key="5">
    <source>
        <dbReference type="PIRSR" id="PIRSR000429-1"/>
    </source>
</evidence>
<dbReference type="GO" id="GO:0006696">
    <property type="term" value="P:ergosterol biosynthetic process"/>
    <property type="evidence" value="ECO:0007669"/>
    <property type="project" value="TreeGrafter"/>
</dbReference>
<dbReference type="GO" id="GO:0006635">
    <property type="term" value="P:fatty acid beta-oxidation"/>
    <property type="evidence" value="ECO:0007669"/>
    <property type="project" value="TreeGrafter"/>
</dbReference>
<evidence type="ECO:0000256" key="1">
    <source>
        <dbReference type="ARBA" id="ARBA00010982"/>
    </source>
</evidence>
<comment type="similarity">
    <text evidence="1 6">Belongs to the thiolase-like superfamily. Thiolase family.</text>
</comment>
<evidence type="ECO:0000256" key="3">
    <source>
        <dbReference type="ARBA" id="ARBA00023315"/>
    </source>
</evidence>
<organism evidence="9 10">
    <name type="scientific">Sphingobacterium cellulitidis</name>
    <dbReference type="NCBI Taxonomy" id="1768011"/>
    <lineage>
        <taxon>Bacteria</taxon>
        <taxon>Pseudomonadati</taxon>
        <taxon>Bacteroidota</taxon>
        <taxon>Sphingobacteriia</taxon>
        <taxon>Sphingobacteriales</taxon>
        <taxon>Sphingobacteriaceae</taxon>
        <taxon>Sphingobacterium</taxon>
    </lineage>
</organism>
<accession>A0A8H9G4A2</accession>
<name>A0A8H9G4A2_9SPHI</name>
<evidence type="ECO:0000256" key="4">
    <source>
        <dbReference type="ARBA" id="ARBA00037924"/>
    </source>
</evidence>
<dbReference type="AlphaFoldDB" id="A0A8H9G4A2"/>
<dbReference type="InterPro" id="IPR020610">
    <property type="entry name" value="Thiolase_AS"/>
</dbReference>
<dbReference type="InterPro" id="IPR020617">
    <property type="entry name" value="Thiolase_C"/>
</dbReference>
<protein>
    <submittedName>
        <fullName evidence="9">Acetyl-CoA acetyltransferase</fullName>
    </submittedName>
</protein>
<comment type="pathway">
    <text evidence="4">Metabolic intermediate biosynthesis; (R)-mevalonate biosynthesis; (R)-mevalonate from acetyl-CoA: step 1/3.</text>
</comment>
<dbReference type="GO" id="GO:0003985">
    <property type="term" value="F:acetyl-CoA C-acetyltransferase activity"/>
    <property type="evidence" value="ECO:0007669"/>
    <property type="project" value="TreeGrafter"/>
</dbReference>
<feature type="active site" description="Proton acceptor" evidence="5">
    <location>
        <position position="378"/>
    </location>
</feature>
<dbReference type="Pfam" id="PF02803">
    <property type="entry name" value="Thiolase_C"/>
    <property type="match status" value="1"/>
</dbReference>
<dbReference type="SUPFAM" id="SSF53901">
    <property type="entry name" value="Thiolase-like"/>
    <property type="match status" value="2"/>
</dbReference>
<dbReference type="NCBIfam" id="TIGR01930">
    <property type="entry name" value="AcCoA-C-Actrans"/>
    <property type="match status" value="1"/>
</dbReference>
<dbReference type="PROSITE" id="PS00737">
    <property type="entry name" value="THIOLASE_2"/>
    <property type="match status" value="1"/>
</dbReference>
<keyword evidence="10" id="KW-1185">Reference proteome</keyword>
<gene>
    <name evidence="9" type="ORF">GCM10011516_33590</name>
</gene>
<evidence type="ECO:0000313" key="10">
    <source>
        <dbReference type="Proteomes" id="UP000614460"/>
    </source>
</evidence>
<dbReference type="InterPro" id="IPR016039">
    <property type="entry name" value="Thiolase-like"/>
</dbReference>
<evidence type="ECO:0000259" key="8">
    <source>
        <dbReference type="Pfam" id="PF02803"/>
    </source>
</evidence>
<dbReference type="PANTHER" id="PTHR18919">
    <property type="entry name" value="ACETYL-COA C-ACYLTRANSFERASE"/>
    <property type="match status" value="1"/>
</dbReference>
<dbReference type="InterPro" id="IPR002155">
    <property type="entry name" value="Thiolase"/>
</dbReference>
<dbReference type="InterPro" id="IPR020616">
    <property type="entry name" value="Thiolase_N"/>
</dbReference>
<dbReference type="CDD" id="cd00751">
    <property type="entry name" value="thiolase"/>
    <property type="match status" value="1"/>
</dbReference>
<dbReference type="PIRSF" id="PIRSF000429">
    <property type="entry name" value="Ac-CoA_Ac_transf"/>
    <property type="match status" value="1"/>
</dbReference>
<feature type="active site" description="Proton acceptor" evidence="5">
    <location>
        <position position="348"/>
    </location>
</feature>
<keyword evidence="3 6" id="KW-0012">Acyltransferase</keyword>
<dbReference type="InterPro" id="IPR020613">
    <property type="entry name" value="Thiolase_CS"/>
</dbReference>
<proteinExistence type="inferred from homology"/>
<evidence type="ECO:0000256" key="6">
    <source>
        <dbReference type="RuleBase" id="RU003557"/>
    </source>
</evidence>
<dbReference type="PROSITE" id="PS00098">
    <property type="entry name" value="THIOLASE_1"/>
    <property type="match status" value="1"/>
</dbReference>
<dbReference type="PROSITE" id="PS00099">
    <property type="entry name" value="THIOLASE_3"/>
    <property type="match status" value="1"/>
</dbReference>
<dbReference type="Proteomes" id="UP000614460">
    <property type="component" value="Unassembled WGS sequence"/>
</dbReference>
<dbReference type="InterPro" id="IPR020615">
    <property type="entry name" value="Thiolase_acyl_enz_int_AS"/>
</dbReference>
<dbReference type="Pfam" id="PF00108">
    <property type="entry name" value="Thiolase_N"/>
    <property type="match status" value="1"/>
</dbReference>
<feature type="domain" description="Thiolase N-terminal" evidence="7">
    <location>
        <begin position="5"/>
        <end position="262"/>
    </location>
</feature>
<dbReference type="RefSeq" id="WP_094257797.1">
    <property type="nucleotide sequence ID" value="NZ_BMKM01000014.1"/>
</dbReference>
<keyword evidence="2 6" id="KW-0808">Transferase</keyword>
<evidence type="ECO:0000259" key="7">
    <source>
        <dbReference type="Pfam" id="PF00108"/>
    </source>
</evidence>
<feature type="domain" description="Thiolase C-terminal" evidence="8">
    <location>
        <begin position="270"/>
        <end position="390"/>
    </location>
</feature>
<dbReference type="PANTHER" id="PTHR18919:SF165">
    <property type="entry name" value="ACETYL-COA ACETYLTRANSFERASE"/>
    <property type="match status" value="1"/>
</dbReference>
<reference evidence="9" key="1">
    <citation type="journal article" date="2014" name="Int. J. Syst. Evol. Microbiol.">
        <title>Complete genome sequence of Corynebacterium casei LMG S-19264T (=DSM 44701T), isolated from a smear-ripened cheese.</title>
        <authorList>
            <consortium name="US DOE Joint Genome Institute (JGI-PGF)"/>
            <person name="Walter F."/>
            <person name="Albersmeier A."/>
            <person name="Kalinowski J."/>
            <person name="Ruckert C."/>
        </authorList>
    </citation>
    <scope>NUCLEOTIDE SEQUENCE</scope>
    <source>
        <strain evidence="9">CGMCC 1.15966</strain>
    </source>
</reference>